<evidence type="ECO:0000313" key="3">
    <source>
        <dbReference type="Proteomes" id="UP000306420"/>
    </source>
</evidence>
<gene>
    <name evidence="2" type="ORF">FEZ33_06580</name>
</gene>
<dbReference type="EMBL" id="VBSP01000019">
    <property type="protein sequence ID" value="TLQ41204.1"/>
    <property type="molecule type" value="Genomic_DNA"/>
</dbReference>
<name>A0A5R9DZ50_9LACT</name>
<feature type="transmembrane region" description="Helical" evidence="1">
    <location>
        <begin position="253"/>
        <end position="285"/>
    </location>
</feature>
<organism evidence="2 3">
    <name type="scientific">Ruoffia tabacinasalis</name>
    <dbReference type="NCBI Taxonomy" id="87458"/>
    <lineage>
        <taxon>Bacteria</taxon>
        <taxon>Bacillati</taxon>
        <taxon>Bacillota</taxon>
        <taxon>Bacilli</taxon>
        <taxon>Lactobacillales</taxon>
        <taxon>Aerococcaceae</taxon>
        <taxon>Ruoffia</taxon>
    </lineage>
</organism>
<dbReference type="GO" id="GO:0015128">
    <property type="term" value="F:gluconate transmembrane transporter activity"/>
    <property type="evidence" value="ECO:0007669"/>
    <property type="project" value="InterPro"/>
</dbReference>
<dbReference type="AlphaFoldDB" id="A0A5R9DZ50"/>
<feature type="transmembrane region" description="Helical" evidence="1">
    <location>
        <begin position="422"/>
        <end position="443"/>
    </location>
</feature>
<dbReference type="RefSeq" id="WP_138404607.1">
    <property type="nucleotide sequence ID" value="NZ_VBSP01000019.1"/>
</dbReference>
<comment type="caution">
    <text evidence="2">The sequence shown here is derived from an EMBL/GenBank/DDBJ whole genome shotgun (WGS) entry which is preliminary data.</text>
</comment>
<evidence type="ECO:0000256" key="1">
    <source>
        <dbReference type="SAM" id="Phobius"/>
    </source>
</evidence>
<dbReference type="PANTHER" id="PTHR30354:SF7">
    <property type="entry name" value="BLL7963 PROTEIN"/>
    <property type="match status" value="1"/>
</dbReference>
<dbReference type="InterPro" id="IPR003474">
    <property type="entry name" value="Glcn_transporter"/>
</dbReference>
<reference evidence="2 3" key="1">
    <citation type="submission" date="2019-05" db="EMBL/GenBank/DDBJ databases">
        <title>The metagenome of a microbial culture collection derived from dairy environment covers the genomic content of the human microbiome.</title>
        <authorList>
            <person name="Roder T."/>
            <person name="Wuthrich D."/>
            <person name="Sattari Z."/>
            <person name="Von Ah U."/>
            <person name="Bar C."/>
            <person name="Ronchi F."/>
            <person name="Macpherson A.J."/>
            <person name="Ganal-Vonarburg S.C."/>
            <person name="Bruggmann R."/>
            <person name="Vergeres G."/>
        </authorList>
    </citation>
    <scope>NUCLEOTIDE SEQUENCE [LARGE SCALE GENOMIC DNA]</scope>
    <source>
        <strain evidence="2 3">FAM 24227</strain>
    </source>
</reference>
<dbReference type="Pfam" id="PF02447">
    <property type="entry name" value="GntP_permease"/>
    <property type="match status" value="1"/>
</dbReference>
<feature type="transmembrane region" description="Helical" evidence="1">
    <location>
        <begin position="341"/>
        <end position="366"/>
    </location>
</feature>
<feature type="transmembrane region" description="Helical" evidence="1">
    <location>
        <begin position="104"/>
        <end position="132"/>
    </location>
</feature>
<dbReference type="PANTHER" id="PTHR30354">
    <property type="entry name" value="GNT FAMILY GLUCONATE TRANSPORTER"/>
    <property type="match status" value="1"/>
</dbReference>
<feature type="transmembrane region" description="Helical" evidence="1">
    <location>
        <begin position="6"/>
        <end position="39"/>
    </location>
</feature>
<feature type="transmembrane region" description="Helical" evidence="1">
    <location>
        <begin position="305"/>
        <end position="329"/>
    </location>
</feature>
<feature type="transmembrane region" description="Helical" evidence="1">
    <location>
        <begin position="185"/>
        <end position="206"/>
    </location>
</feature>
<evidence type="ECO:0000313" key="2">
    <source>
        <dbReference type="EMBL" id="TLQ41204.1"/>
    </source>
</evidence>
<keyword evidence="1" id="KW-1133">Transmembrane helix</keyword>
<feature type="transmembrane region" description="Helical" evidence="1">
    <location>
        <begin position="386"/>
        <end position="410"/>
    </location>
</feature>
<dbReference type="GO" id="GO:0005886">
    <property type="term" value="C:plasma membrane"/>
    <property type="evidence" value="ECO:0007669"/>
    <property type="project" value="TreeGrafter"/>
</dbReference>
<keyword evidence="1" id="KW-0472">Membrane</keyword>
<dbReference type="OrthoDB" id="86125at2"/>
<feature type="transmembrane region" description="Helical" evidence="1">
    <location>
        <begin position="60"/>
        <end position="81"/>
    </location>
</feature>
<keyword evidence="1" id="KW-0812">Transmembrane</keyword>
<accession>A0A5R9DZ50</accession>
<dbReference type="Proteomes" id="UP000306420">
    <property type="component" value="Unassembled WGS sequence"/>
</dbReference>
<protein>
    <submittedName>
        <fullName evidence="2">GntP family permease</fullName>
    </submittedName>
</protein>
<feature type="transmembrane region" description="Helical" evidence="1">
    <location>
        <begin position="144"/>
        <end position="165"/>
    </location>
</feature>
<sequence length="444" mass="46889">METLGILGIVVAIIAIIVMAVRGLHIVIAAPLATLIVILTNRMDIFASLIGPEQSYMAGLAGFLINNFAIFLLGAILAQYMEKSNATISIANFILSKVGLKNKYAVMVALSSIAAILTYGGISLYVVMFALVPLARPIFKRMDINWELFPIPLFFGMATFTMSMLPGAPSVQNAVPTTALGTTLTSAPLLSIVATIVMILFGLGYMKFELNKSIRKNETFYSYLGDSKQADLPEEAEVNEGNLPSVMLSLTPIISLIAIILIFSKVPHIILIALTVAIILSAVLYNKYIESQNTVLSNGAAGSVMPAFSTSSSVAFGSVLTSASGFAIIQDMIMAIPGNPIIGLAVASSLLAGITGSSSGALGIVMESFAPNYLEMGISPELIHRVAVIASATLTAVPQSGVTITFNNLTGLSIRRGFKHQFIIINGGHLLALIAVLIVSALLY</sequence>
<proteinExistence type="predicted"/>